<name>A0ABW4MHX3_9BACI</name>
<organism evidence="1 2">
    <name type="scientific">Fredinandcohnia salidurans</name>
    <dbReference type="NCBI Taxonomy" id="2595041"/>
    <lineage>
        <taxon>Bacteria</taxon>
        <taxon>Bacillati</taxon>
        <taxon>Bacillota</taxon>
        <taxon>Bacilli</taxon>
        <taxon>Bacillales</taxon>
        <taxon>Bacillaceae</taxon>
        <taxon>Fredinandcohnia</taxon>
    </lineage>
</organism>
<dbReference type="EMBL" id="JBHUEK010000004">
    <property type="protein sequence ID" value="MFD1777450.1"/>
    <property type="molecule type" value="Genomic_DNA"/>
</dbReference>
<protein>
    <submittedName>
        <fullName evidence="1">Uncharacterized protein</fullName>
    </submittedName>
</protein>
<dbReference type="RefSeq" id="WP_304219834.1">
    <property type="nucleotide sequence ID" value="NZ_JBHUEK010000004.1"/>
</dbReference>
<sequence>MEKDNEKQQDSIQEFPEHISSGCMTFTSHELFWKELETIVVDGVESAED</sequence>
<accession>A0ABW4MHX3</accession>
<comment type="caution">
    <text evidence="1">The sequence shown here is derived from an EMBL/GenBank/DDBJ whole genome shotgun (WGS) entry which is preliminary data.</text>
</comment>
<evidence type="ECO:0000313" key="1">
    <source>
        <dbReference type="EMBL" id="MFD1777450.1"/>
    </source>
</evidence>
<dbReference type="Proteomes" id="UP001597227">
    <property type="component" value="Unassembled WGS sequence"/>
</dbReference>
<proteinExistence type="predicted"/>
<keyword evidence="2" id="KW-1185">Reference proteome</keyword>
<evidence type="ECO:0000313" key="2">
    <source>
        <dbReference type="Proteomes" id="UP001597227"/>
    </source>
</evidence>
<reference evidence="2" key="1">
    <citation type="journal article" date="2019" name="Int. J. Syst. Evol. Microbiol.">
        <title>The Global Catalogue of Microorganisms (GCM) 10K type strain sequencing project: providing services to taxonomists for standard genome sequencing and annotation.</title>
        <authorList>
            <consortium name="The Broad Institute Genomics Platform"/>
            <consortium name="The Broad Institute Genome Sequencing Center for Infectious Disease"/>
            <person name="Wu L."/>
            <person name="Ma J."/>
        </authorList>
    </citation>
    <scope>NUCLEOTIDE SEQUENCE [LARGE SCALE GENOMIC DNA]</scope>
    <source>
        <strain evidence="2">CCUG 15531</strain>
    </source>
</reference>
<gene>
    <name evidence="1" type="ORF">ACFSFW_01985</name>
</gene>